<reference evidence="3" key="1">
    <citation type="submission" date="2022-02" db="EMBL/GenBank/DDBJ databases">
        <authorList>
            <person name="Giguere J D."/>
        </authorList>
    </citation>
    <scope>NUCLEOTIDE SEQUENCE</scope>
    <source>
        <strain evidence="3">CCAP 1055/1</strain>
    </source>
</reference>
<dbReference type="AlphaFoldDB" id="A0A8J9SKV5"/>
<organism evidence="3">
    <name type="scientific">Phaeodactylum tricornutum</name>
    <name type="common">Diatom</name>
    <dbReference type="NCBI Taxonomy" id="2850"/>
    <lineage>
        <taxon>Eukaryota</taxon>
        <taxon>Sar</taxon>
        <taxon>Stramenopiles</taxon>
        <taxon>Ochrophyta</taxon>
        <taxon>Bacillariophyta</taxon>
        <taxon>Bacillariophyceae</taxon>
        <taxon>Bacillariophycidae</taxon>
        <taxon>Naviculales</taxon>
        <taxon>Phaeodactylaceae</taxon>
        <taxon>Phaeodactylum</taxon>
    </lineage>
</organism>
<evidence type="ECO:0000256" key="2">
    <source>
        <dbReference type="SAM" id="Phobius"/>
    </source>
</evidence>
<gene>
    <name evidence="3" type="ORF">PTTT1_LOCUS55732</name>
</gene>
<proteinExistence type="predicted"/>
<evidence type="ECO:0000256" key="1">
    <source>
        <dbReference type="SAM" id="Coils"/>
    </source>
</evidence>
<protein>
    <submittedName>
        <fullName evidence="3">Uncharacterized protein</fullName>
    </submittedName>
</protein>
<accession>A0A8J9SKV5</accession>
<feature type="transmembrane region" description="Helical" evidence="2">
    <location>
        <begin position="74"/>
        <end position="94"/>
    </location>
</feature>
<keyword evidence="2" id="KW-0472">Membrane</keyword>
<dbReference type="EMBL" id="OU594950">
    <property type="protein sequence ID" value="CAG9294756.1"/>
    <property type="molecule type" value="Genomic_DNA"/>
</dbReference>
<name>A0A8J9SKV5_PHATR</name>
<keyword evidence="2" id="KW-0812">Transmembrane</keyword>
<dbReference type="Proteomes" id="UP000836788">
    <property type="component" value="Chromosome 9"/>
</dbReference>
<keyword evidence="2" id="KW-1133">Transmembrane helix</keyword>
<keyword evidence="1" id="KW-0175">Coiled coil</keyword>
<sequence>MVGGGTGSLMSRYDHALSSSATVPDGTEVSYRMNATTMSPVESSVFTLSPQQRSVRSNHHSYIRKVSGTKKLRMILIGSLAISATLLLCTVAYIKLAGKVRVYANTDAAAWKQELSDIVRNLERKLKRIENDNEYLKQRLMDVETEKIFLREQYEQQQAEARRATVNLRGTIAL</sequence>
<feature type="coiled-coil region" evidence="1">
    <location>
        <begin position="112"/>
        <end position="167"/>
    </location>
</feature>
<evidence type="ECO:0000313" key="3">
    <source>
        <dbReference type="EMBL" id="CAG9294756.1"/>
    </source>
</evidence>